<keyword evidence="6 7" id="KW-0472">Membrane</keyword>
<keyword evidence="3" id="KW-1003">Cell membrane</keyword>
<organism evidence="9 10">
    <name type="scientific">Microbacterium natoriense</name>
    <dbReference type="NCBI Taxonomy" id="284570"/>
    <lineage>
        <taxon>Bacteria</taxon>
        <taxon>Bacillati</taxon>
        <taxon>Actinomycetota</taxon>
        <taxon>Actinomycetes</taxon>
        <taxon>Micrococcales</taxon>
        <taxon>Microbacteriaceae</taxon>
        <taxon>Microbacterium</taxon>
    </lineage>
</organism>
<comment type="similarity">
    <text evidence="2">Belongs to the ABC-4 integral membrane protein family. LolC/E subfamily.</text>
</comment>
<dbReference type="EMBL" id="JAUSXV010000001">
    <property type="protein sequence ID" value="MDQ0647211.1"/>
    <property type="molecule type" value="Genomic_DNA"/>
</dbReference>
<proteinExistence type="inferred from homology"/>
<dbReference type="GO" id="GO:0098797">
    <property type="term" value="C:plasma membrane protein complex"/>
    <property type="evidence" value="ECO:0007669"/>
    <property type="project" value="TreeGrafter"/>
</dbReference>
<dbReference type="InterPro" id="IPR051447">
    <property type="entry name" value="Lipoprotein-release_system"/>
</dbReference>
<feature type="transmembrane region" description="Helical" evidence="7">
    <location>
        <begin position="349"/>
        <end position="374"/>
    </location>
</feature>
<protein>
    <submittedName>
        <fullName evidence="9">ABC transport system permease protein</fullName>
    </submittedName>
</protein>
<evidence type="ECO:0000256" key="3">
    <source>
        <dbReference type="ARBA" id="ARBA00022475"/>
    </source>
</evidence>
<feature type="transmembrane region" description="Helical" evidence="7">
    <location>
        <begin position="219"/>
        <end position="241"/>
    </location>
</feature>
<dbReference type="RefSeq" id="WP_307294961.1">
    <property type="nucleotide sequence ID" value="NZ_JAUSXV010000001.1"/>
</dbReference>
<dbReference type="GO" id="GO:0044874">
    <property type="term" value="P:lipoprotein localization to outer membrane"/>
    <property type="evidence" value="ECO:0007669"/>
    <property type="project" value="TreeGrafter"/>
</dbReference>
<reference evidence="9 10" key="1">
    <citation type="submission" date="2023-07" db="EMBL/GenBank/DDBJ databases">
        <title>Comparative genomics of wheat-associated soil bacteria to identify genetic determinants of phenazine resistance.</title>
        <authorList>
            <person name="Mouncey N."/>
        </authorList>
    </citation>
    <scope>NUCLEOTIDE SEQUENCE [LARGE SCALE GENOMIC DNA]</scope>
    <source>
        <strain evidence="9 10">W4I9-1</strain>
    </source>
</reference>
<keyword evidence="5 7" id="KW-1133">Transmembrane helix</keyword>
<sequence length="486" mass="49719">MSAIATVVPQTAATGPRLAWLRDRGMGASVLVATLSAAFGVVLVETTAYIGAVLQADPFIGDSGTLAVVVAILSVLLTAVAMYVAAIVTANTFSTIIAGRTRQIALMRLIGATARSQRGEVGRQGLVVGIIGALLGAAAGLLLAAVGVQIGAQFIDNVPRDFTIAQPFIVLPAVGVALTTWIAAWAGSRRVLAVTPLQAIGGSVERAHDEVAGKPGRHVGAWVLLISGAALLAAGVVLGLITPLGVVVAFFGGILSFTGLALGSVIFMPPVLRLVGRLFGSSATARLAAENALRYPERSARMAIGVVMGVTLVTMFAVALESAKRLMTSQVTGEIPPDFFAPFDAFGTIMMVLVAVSAVIAAVGLVNLLTIGVVQRRRELGLLRSIGLSNAQVRRMVLLEATHITVAATVTGLVLGIAYGWIAAQSLLGSVPTLPDFTPAGLIAPQVPWIPVVVIVVATAVLTLVAAATPTRLATRVAPVEALAAD</sequence>
<dbReference type="InterPro" id="IPR003838">
    <property type="entry name" value="ABC3_permease_C"/>
</dbReference>
<comment type="subcellular location">
    <subcellularLocation>
        <location evidence="1">Cell membrane</location>
        <topology evidence="1">Multi-pass membrane protein</topology>
    </subcellularLocation>
</comment>
<keyword evidence="4 7" id="KW-0812">Transmembrane</keyword>
<feature type="transmembrane region" description="Helical" evidence="7">
    <location>
        <begin position="247"/>
        <end position="268"/>
    </location>
</feature>
<feature type="transmembrane region" description="Helical" evidence="7">
    <location>
        <begin position="448"/>
        <end position="468"/>
    </location>
</feature>
<evidence type="ECO:0000256" key="7">
    <source>
        <dbReference type="SAM" id="Phobius"/>
    </source>
</evidence>
<dbReference type="Proteomes" id="UP001244427">
    <property type="component" value="Unassembled WGS sequence"/>
</dbReference>
<name>A0AAW8EV65_9MICO</name>
<evidence type="ECO:0000256" key="1">
    <source>
        <dbReference type="ARBA" id="ARBA00004651"/>
    </source>
</evidence>
<keyword evidence="10" id="KW-1185">Reference proteome</keyword>
<evidence type="ECO:0000256" key="4">
    <source>
        <dbReference type="ARBA" id="ARBA00022692"/>
    </source>
</evidence>
<evidence type="ECO:0000313" key="9">
    <source>
        <dbReference type="EMBL" id="MDQ0647211.1"/>
    </source>
</evidence>
<evidence type="ECO:0000256" key="2">
    <source>
        <dbReference type="ARBA" id="ARBA00005236"/>
    </source>
</evidence>
<feature type="transmembrane region" description="Helical" evidence="7">
    <location>
        <begin position="30"/>
        <end position="54"/>
    </location>
</feature>
<evidence type="ECO:0000259" key="8">
    <source>
        <dbReference type="Pfam" id="PF02687"/>
    </source>
</evidence>
<feature type="transmembrane region" description="Helical" evidence="7">
    <location>
        <begin position="404"/>
        <end position="428"/>
    </location>
</feature>
<evidence type="ECO:0000256" key="6">
    <source>
        <dbReference type="ARBA" id="ARBA00023136"/>
    </source>
</evidence>
<accession>A0AAW8EV65</accession>
<feature type="domain" description="ABC3 transporter permease C-terminal" evidence="8">
    <location>
        <begin position="77"/>
        <end position="192"/>
    </location>
</feature>
<comment type="caution">
    <text evidence="9">The sequence shown here is derived from an EMBL/GenBank/DDBJ whole genome shotgun (WGS) entry which is preliminary data.</text>
</comment>
<gene>
    <name evidence="9" type="ORF">QFZ53_001407</name>
</gene>
<dbReference type="PANTHER" id="PTHR30489:SF0">
    <property type="entry name" value="LIPOPROTEIN-RELEASING SYSTEM TRANSMEMBRANE PROTEIN LOLE"/>
    <property type="match status" value="1"/>
</dbReference>
<feature type="transmembrane region" description="Helical" evidence="7">
    <location>
        <begin position="66"/>
        <end position="99"/>
    </location>
</feature>
<dbReference type="Pfam" id="PF02687">
    <property type="entry name" value="FtsX"/>
    <property type="match status" value="2"/>
</dbReference>
<dbReference type="PANTHER" id="PTHR30489">
    <property type="entry name" value="LIPOPROTEIN-RELEASING SYSTEM TRANSMEMBRANE PROTEIN LOLE"/>
    <property type="match status" value="1"/>
</dbReference>
<evidence type="ECO:0000313" key="10">
    <source>
        <dbReference type="Proteomes" id="UP001244427"/>
    </source>
</evidence>
<feature type="domain" description="ABC3 transporter permease C-terminal" evidence="8">
    <location>
        <begin position="352"/>
        <end position="477"/>
    </location>
</feature>
<dbReference type="AlphaFoldDB" id="A0AAW8EV65"/>
<feature type="transmembrane region" description="Helical" evidence="7">
    <location>
        <begin position="302"/>
        <end position="320"/>
    </location>
</feature>
<feature type="transmembrane region" description="Helical" evidence="7">
    <location>
        <begin position="125"/>
        <end position="152"/>
    </location>
</feature>
<feature type="transmembrane region" description="Helical" evidence="7">
    <location>
        <begin position="164"/>
        <end position="186"/>
    </location>
</feature>
<evidence type="ECO:0000256" key="5">
    <source>
        <dbReference type="ARBA" id="ARBA00022989"/>
    </source>
</evidence>